<protein>
    <submittedName>
        <fullName evidence="1">Uncharacterized protein</fullName>
    </submittedName>
</protein>
<organism evidence="1 2">
    <name type="scientific">Dovyalis caffra</name>
    <dbReference type="NCBI Taxonomy" id="77055"/>
    <lineage>
        <taxon>Eukaryota</taxon>
        <taxon>Viridiplantae</taxon>
        <taxon>Streptophyta</taxon>
        <taxon>Embryophyta</taxon>
        <taxon>Tracheophyta</taxon>
        <taxon>Spermatophyta</taxon>
        <taxon>Magnoliopsida</taxon>
        <taxon>eudicotyledons</taxon>
        <taxon>Gunneridae</taxon>
        <taxon>Pentapetalae</taxon>
        <taxon>rosids</taxon>
        <taxon>fabids</taxon>
        <taxon>Malpighiales</taxon>
        <taxon>Salicaceae</taxon>
        <taxon>Flacourtieae</taxon>
        <taxon>Dovyalis</taxon>
    </lineage>
</organism>
<accession>A0AAV1S7J1</accession>
<evidence type="ECO:0000313" key="2">
    <source>
        <dbReference type="Proteomes" id="UP001314170"/>
    </source>
</evidence>
<sequence length="99" mass="10947">MDFEECLEATGEKLAFIDAVEHICSIWQECKTKAYWVSAFQGNVAFSDDPLTRSGRNSATDLSMVDLHLNSKGGCVSLSVDCKEVWSPNILARIVDQFG</sequence>
<gene>
    <name evidence="1" type="ORF">DCAF_LOCUS18966</name>
</gene>
<dbReference type="Proteomes" id="UP001314170">
    <property type="component" value="Unassembled WGS sequence"/>
</dbReference>
<keyword evidence="2" id="KW-1185">Reference proteome</keyword>
<proteinExistence type="predicted"/>
<evidence type="ECO:0000313" key="1">
    <source>
        <dbReference type="EMBL" id="CAK7346293.1"/>
    </source>
</evidence>
<name>A0AAV1S7J1_9ROSI</name>
<reference evidence="1 2" key="1">
    <citation type="submission" date="2024-01" db="EMBL/GenBank/DDBJ databases">
        <authorList>
            <person name="Waweru B."/>
        </authorList>
    </citation>
    <scope>NUCLEOTIDE SEQUENCE [LARGE SCALE GENOMIC DNA]</scope>
</reference>
<dbReference type="EMBL" id="CAWUPB010001173">
    <property type="protein sequence ID" value="CAK7346293.1"/>
    <property type="molecule type" value="Genomic_DNA"/>
</dbReference>
<comment type="caution">
    <text evidence="1">The sequence shown here is derived from an EMBL/GenBank/DDBJ whole genome shotgun (WGS) entry which is preliminary data.</text>
</comment>
<dbReference type="AlphaFoldDB" id="A0AAV1S7J1"/>